<comment type="caution">
    <text evidence="1">The sequence shown here is derived from an EMBL/GenBank/DDBJ whole genome shotgun (WGS) entry which is preliminary data.</text>
</comment>
<organism evidence="1 2">
    <name type="scientific">Gossypium klotzschianum</name>
    <dbReference type="NCBI Taxonomy" id="34286"/>
    <lineage>
        <taxon>Eukaryota</taxon>
        <taxon>Viridiplantae</taxon>
        <taxon>Streptophyta</taxon>
        <taxon>Embryophyta</taxon>
        <taxon>Tracheophyta</taxon>
        <taxon>Spermatophyta</taxon>
        <taxon>Magnoliopsida</taxon>
        <taxon>eudicotyledons</taxon>
        <taxon>Gunneridae</taxon>
        <taxon>Pentapetalae</taxon>
        <taxon>rosids</taxon>
        <taxon>malvids</taxon>
        <taxon>Malvales</taxon>
        <taxon>Malvaceae</taxon>
        <taxon>Malvoideae</taxon>
        <taxon>Gossypium</taxon>
    </lineage>
</organism>
<dbReference type="OrthoDB" id="1430424at2759"/>
<name>A0A7J8W8K1_9ROSI</name>
<reference evidence="1 2" key="1">
    <citation type="journal article" date="2019" name="Genome Biol. Evol.">
        <title>Insights into the evolution of the New World diploid cottons (Gossypium, subgenus Houzingenia) based on genome sequencing.</title>
        <authorList>
            <person name="Grover C.E."/>
            <person name="Arick M.A. 2nd"/>
            <person name="Thrash A."/>
            <person name="Conover J.L."/>
            <person name="Sanders W.S."/>
            <person name="Peterson D.G."/>
            <person name="Frelichowski J.E."/>
            <person name="Scheffler J.A."/>
            <person name="Scheffler B.E."/>
            <person name="Wendel J.F."/>
        </authorList>
    </citation>
    <scope>NUCLEOTIDE SEQUENCE [LARGE SCALE GENOMIC DNA]</scope>
    <source>
        <strain evidence="1">57</strain>
        <tissue evidence="1">Leaf</tissue>
    </source>
</reference>
<keyword evidence="2" id="KW-1185">Reference proteome</keyword>
<proteinExistence type="predicted"/>
<dbReference type="AlphaFoldDB" id="A0A7J8W8K1"/>
<dbReference type="EMBL" id="JABFAB010239778">
    <property type="protein sequence ID" value="MBA0671150.1"/>
    <property type="molecule type" value="Genomic_DNA"/>
</dbReference>
<evidence type="ECO:0000313" key="2">
    <source>
        <dbReference type="Proteomes" id="UP000593573"/>
    </source>
</evidence>
<accession>A0A7J8W8K1</accession>
<dbReference type="Proteomes" id="UP000593573">
    <property type="component" value="Unassembled WGS sequence"/>
</dbReference>
<evidence type="ECO:0000313" key="1">
    <source>
        <dbReference type="EMBL" id="MBA0671150.1"/>
    </source>
</evidence>
<gene>
    <name evidence="1" type="ORF">Goklo_029024</name>
</gene>
<protein>
    <submittedName>
        <fullName evidence="1">Uncharacterized protein</fullName>
    </submittedName>
</protein>
<sequence>MRLSKLGLKQLNKRKAIVWLTDMYRNYGILLASV</sequence>